<feature type="active site" description="Proton donor" evidence="9">
    <location>
        <position position="131"/>
    </location>
</feature>
<feature type="binding site" evidence="9">
    <location>
        <position position="152"/>
    </location>
    <ligand>
        <name>cob(II)alamin</name>
        <dbReference type="ChEBI" id="CHEBI:16304"/>
    </ligand>
</feature>
<dbReference type="HAMAP" id="MF_00916">
    <property type="entry name" value="QueG"/>
    <property type="match status" value="1"/>
</dbReference>
<keyword evidence="8 9" id="KW-0411">Iron-sulfur</keyword>
<feature type="binding site" evidence="9">
    <location>
        <position position="219"/>
    </location>
    <ligand>
        <name>tRNA</name>
        <dbReference type="ChEBI" id="CHEBI:17843"/>
    </ligand>
</feature>
<feature type="binding site" evidence="9">
    <location>
        <position position="131"/>
    </location>
    <ligand>
        <name>cob(II)alamin</name>
        <dbReference type="ChEBI" id="CHEBI:16304"/>
    </ligand>
</feature>
<dbReference type="GO" id="GO:0005737">
    <property type="term" value="C:cytoplasm"/>
    <property type="evidence" value="ECO:0007669"/>
    <property type="project" value="UniProtKB-SubCell"/>
</dbReference>
<keyword evidence="4 9" id="KW-0479">Metal-binding</keyword>
<comment type="function">
    <text evidence="9">Catalyzes the conversion of epoxyqueuosine (oQ) to queuosine (Q), which is a hypermodified base found in the wobble positions of tRNA(Asp), tRNA(Asn), tRNA(His) and tRNA(Tyr).</text>
</comment>
<dbReference type="PANTHER" id="PTHR30002:SF4">
    <property type="entry name" value="EPOXYQUEUOSINE REDUCTASE"/>
    <property type="match status" value="1"/>
</dbReference>
<proteinExistence type="inferred from homology"/>
<dbReference type="GO" id="GO:0046872">
    <property type="term" value="F:metal ion binding"/>
    <property type="evidence" value="ECO:0007669"/>
    <property type="project" value="UniProtKB-KW"/>
</dbReference>
<evidence type="ECO:0000313" key="12">
    <source>
        <dbReference type="Proteomes" id="UP000663608"/>
    </source>
</evidence>
<dbReference type="EMBL" id="CP070872">
    <property type="protein sequence ID" value="QSE75865.1"/>
    <property type="molecule type" value="Genomic_DNA"/>
</dbReference>
<dbReference type="Pfam" id="PF13484">
    <property type="entry name" value="Fer4_16"/>
    <property type="match status" value="1"/>
</dbReference>
<comment type="cofactor">
    <cofactor evidence="9">
        <name>cob(II)alamin</name>
        <dbReference type="ChEBI" id="CHEBI:16304"/>
    </cofactor>
</comment>
<dbReference type="RefSeq" id="WP_200406751.1">
    <property type="nucleotide sequence ID" value="NZ_BNDT01000001.1"/>
</dbReference>
<evidence type="ECO:0000256" key="5">
    <source>
        <dbReference type="ARBA" id="ARBA00022785"/>
    </source>
</evidence>
<evidence type="ECO:0000256" key="4">
    <source>
        <dbReference type="ARBA" id="ARBA00022723"/>
    </source>
</evidence>
<feature type="binding site" evidence="9">
    <location>
        <position position="237"/>
    </location>
    <ligand>
        <name>[4Fe-4S] cluster</name>
        <dbReference type="ChEBI" id="CHEBI:49883"/>
        <label>2</label>
    </ligand>
</feature>
<evidence type="ECO:0000256" key="8">
    <source>
        <dbReference type="ARBA" id="ARBA00023014"/>
    </source>
</evidence>
<evidence type="ECO:0000313" key="11">
    <source>
        <dbReference type="EMBL" id="QSE75865.1"/>
    </source>
</evidence>
<dbReference type="GO" id="GO:0031419">
    <property type="term" value="F:cobalamin binding"/>
    <property type="evidence" value="ECO:0007669"/>
    <property type="project" value="UniProtKB-KW"/>
</dbReference>
<feature type="binding site" evidence="9">
    <location>
        <position position="217"/>
    </location>
    <ligand>
        <name>tRNA</name>
        <dbReference type="ChEBI" id="CHEBI:17843"/>
    </ligand>
</feature>
<reference evidence="11 12" key="1">
    <citation type="submission" date="2021-02" db="EMBL/GenBank/DDBJ databases">
        <title>Complete genome sequence of Lactococcus lactis strain K_LL004.</title>
        <authorList>
            <person name="Kim H.B."/>
        </authorList>
    </citation>
    <scope>NUCLEOTIDE SEQUENCE [LARGE SCALE GENOMIC DNA]</scope>
    <source>
        <strain evidence="11 12">K_LL004</strain>
    </source>
</reference>
<feature type="binding site" evidence="9">
    <location>
        <position position="166"/>
    </location>
    <ligand>
        <name>cob(II)alamin</name>
        <dbReference type="ChEBI" id="CHEBI:16304"/>
    </ligand>
</feature>
<dbReference type="GO" id="GO:0051539">
    <property type="term" value="F:4 iron, 4 sulfur cluster binding"/>
    <property type="evidence" value="ECO:0007669"/>
    <property type="project" value="UniProtKB-KW"/>
</dbReference>
<keyword evidence="9" id="KW-0170">Cobalt</keyword>
<dbReference type="PROSITE" id="PS51379">
    <property type="entry name" value="4FE4S_FER_2"/>
    <property type="match status" value="1"/>
</dbReference>
<keyword evidence="7 9" id="KW-0408">Iron</keyword>
<evidence type="ECO:0000256" key="2">
    <source>
        <dbReference type="ARBA" id="ARBA00022490"/>
    </source>
</evidence>
<evidence type="ECO:0000256" key="6">
    <source>
        <dbReference type="ARBA" id="ARBA00023002"/>
    </source>
</evidence>
<dbReference type="SUPFAM" id="SSF46548">
    <property type="entry name" value="alpha-helical ferredoxin"/>
    <property type="match status" value="1"/>
</dbReference>
<feature type="binding site" evidence="9">
    <location>
        <position position="211"/>
    </location>
    <ligand>
        <name>[4Fe-4S] cluster</name>
        <dbReference type="ChEBI" id="CHEBI:49883"/>
        <label>2</label>
    </ligand>
</feature>
<feature type="domain" description="4Fe-4S ferredoxin-type" evidence="10">
    <location>
        <begin position="177"/>
        <end position="205"/>
    </location>
</feature>
<feature type="binding site" evidence="9">
    <location>
        <position position="213"/>
    </location>
    <ligand>
        <name>cob(II)alamin</name>
        <dbReference type="ChEBI" id="CHEBI:16304"/>
    </ligand>
</feature>
<dbReference type="NCBIfam" id="TIGR00276">
    <property type="entry name" value="tRNA epoxyqueuosine(34) reductase QueG"/>
    <property type="match status" value="1"/>
</dbReference>
<dbReference type="GO" id="GO:0008616">
    <property type="term" value="P:tRNA queuosine(34) biosynthetic process"/>
    <property type="evidence" value="ECO:0007669"/>
    <property type="project" value="UniProtKB-UniRule"/>
</dbReference>
<dbReference type="AlphaFoldDB" id="A0AA45KEJ0"/>
<comment type="subunit">
    <text evidence="9">Monomer.</text>
</comment>
<keyword evidence="5 9" id="KW-0671">Queuosine biosynthesis</keyword>
<keyword evidence="9" id="KW-0846">Cobalamin</keyword>
<keyword evidence="2 9" id="KW-0963">Cytoplasm</keyword>
<dbReference type="PANTHER" id="PTHR30002">
    <property type="entry name" value="EPOXYQUEUOSINE REDUCTASE"/>
    <property type="match status" value="1"/>
</dbReference>
<dbReference type="Pfam" id="PF08331">
    <property type="entry name" value="QueG_DUF1730"/>
    <property type="match status" value="1"/>
</dbReference>
<dbReference type="KEGG" id="lti:JW886_05120"/>
<keyword evidence="12" id="KW-1185">Reference proteome</keyword>
<evidence type="ECO:0000256" key="1">
    <source>
        <dbReference type="ARBA" id="ARBA00022485"/>
    </source>
</evidence>
<dbReference type="InterPro" id="IPR017896">
    <property type="entry name" value="4Fe4S_Fe-S-bd"/>
</dbReference>
<dbReference type="Proteomes" id="UP000663608">
    <property type="component" value="Chromosome"/>
</dbReference>
<feature type="binding site" evidence="9">
    <location>
        <position position="191"/>
    </location>
    <ligand>
        <name>[4Fe-4S] cluster</name>
        <dbReference type="ChEBI" id="CHEBI:49883"/>
        <label>1</label>
    </ligand>
</feature>
<keyword evidence="6 9" id="KW-0560">Oxidoreductase</keyword>
<dbReference type="PROSITE" id="PS00198">
    <property type="entry name" value="4FE4S_FER_1"/>
    <property type="match status" value="1"/>
</dbReference>
<comment type="catalytic activity">
    <reaction evidence="9">
        <text>epoxyqueuosine(34) in tRNA + AH2 = queuosine(34) in tRNA + A + H2O</text>
        <dbReference type="Rhea" id="RHEA:32159"/>
        <dbReference type="Rhea" id="RHEA-COMP:18571"/>
        <dbReference type="Rhea" id="RHEA-COMP:18582"/>
        <dbReference type="ChEBI" id="CHEBI:13193"/>
        <dbReference type="ChEBI" id="CHEBI:15377"/>
        <dbReference type="ChEBI" id="CHEBI:17499"/>
        <dbReference type="ChEBI" id="CHEBI:194431"/>
        <dbReference type="ChEBI" id="CHEBI:194443"/>
        <dbReference type="EC" id="1.17.99.6"/>
    </reaction>
</comment>
<feature type="binding site" evidence="9">
    <location>
        <position position="185"/>
    </location>
    <ligand>
        <name>[4Fe-4S] cluster</name>
        <dbReference type="ChEBI" id="CHEBI:49883"/>
        <label>1</label>
    </ligand>
</feature>
<gene>
    <name evidence="9 11" type="primary">queG</name>
    <name evidence="11" type="ORF">JW886_05120</name>
</gene>
<accession>A0AA45KEJ0</accession>
<feature type="binding site" evidence="9">
    <location>
        <position position="188"/>
    </location>
    <ligand>
        <name>[4Fe-4S] cluster</name>
        <dbReference type="ChEBI" id="CHEBI:49883"/>
        <label>1</label>
    </ligand>
</feature>
<feature type="binding site" evidence="9">
    <location>
        <begin position="237"/>
        <end position="238"/>
    </location>
    <ligand>
        <name>cob(II)alamin</name>
        <dbReference type="ChEBI" id="CHEBI:16304"/>
    </ligand>
</feature>
<dbReference type="InterPro" id="IPR017900">
    <property type="entry name" value="4Fe4S_Fe_S_CS"/>
</dbReference>
<comment type="cofactor">
    <cofactor evidence="9">
        <name>[4Fe-4S] cluster</name>
        <dbReference type="ChEBI" id="CHEBI:49883"/>
    </cofactor>
    <text evidence="9">Binds 2 [4Fe-4S] clusters per monomer.</text>
</comment>
<evidence type="ECO:0000256" key="3">
    <source>
        <dbReference type="ARBA" id="ARBA00022694"/>
    </source>
</evidence>
<comment type="caution">
    <text evidence="9">Lacks conserved residue(s) required for the propagation of feature annotation.</text>
</comment>
<comment type="subcellular location">
    <subcellularLocation>
        <location evidence="9">Cytoplasm</location>
    </subcellularLocation>
</comment>
<comment type="similarity">
    <text evidence="9">Belongs to the QueG family.</text>
</comment>
<evidence type="ECO:0000256" key="9">
    <source>
        <dbReference type="HAMAP-Rule" id="MF_00916"/>
    </source>
</evidence>
<organism evidence="11 12">
    <name type="scientific">Lactococcus taiwanensis</name>
    <dbReference type="NCBI Taxonomy" id="1151742"/>
    <lineage>
        <taxon>Bacteria</taxon>
        <taxon>Bacillati</taxon>
        <taxon>Bacillota</taxon>
        <taxon>Bacilli</taxon>
        <taxon>Lactobacillales</taxon>
        <taxon>Streptococcaceae</taxon>
        <taxon>Lactococcus</taxon>
    </lineage>
</organism>
<sequence length="352" mass="39599">MTSLKQAIQTLAQELNIQKIGFTTADDFEYLRKSLVEQKAAGHTSGFEHQNLEERLHPRLAVASAKTIISIGIAYPNKADERPEKTSYRRGQFSRGSWGEDYHFVLQRKLKALAEGIERLAGEFEYKAMVDTGALVDVAVAARAGLGFIGKNGLLISKEFGSWMFLGELVTDLEIEPDEPVDYGCGECSRCVDFCPTSALLGDGRLNAQRCLSFQTQAKGKMPEEYREKIKTVIYGCDICQTVCPYNKGINSHFHPEMEPDPELTNPELLPLLELSNKQFVNKFGQMAGSWRGKNPLQRNAVYALANANDRSALPKLREMAENDKRDYMVDAAQWAIERLENGKTRIRPKRR</sequence>
<dbReference type="EC" id="1.17.99.6" evidence="9"/>
<feature type="binding site" evidence="9">
    <location>
        <position position="240"/>
    </location>
    <ligand>
        <name>[4Fe-4S] cluster</name>
        <dbReference type="ChEBI" id="CHEBI:49883"/>
        <label>2</label>
    </ligand>
</feature>
<dbReference type="InterPro" id="IPR013542">
    <property type="entry name" value="QueG_DUF1730"/>
</dbReference>
<keyword evidence="3 9" id="KW-0819">tRNA processing</keyword>
<feature type="binding site" evidence="9">
    <location>
        <position position="294"/>
    </location>
    <ligand>
        <name>tRNA</name>
        <dbReference type="ChEBI" id="CHEBI:17843"/>
    </ligand>
</feature>
<feature type="binding site" evidence="9">
    <location>
        <position position="278"/>
    </location>
    <ligand>
        <name>tRNA</name>
        <dbReference type="ChEBI" id="CHEBI:17843"/>
    </ligand>
</feature>
<dbReference type="InterPro" id="IPR004453">
    <property type="entry name" value="QueG"/>
</dbReference>
<comment type="pathway">
    <text evidence="9">tRNA modification; tRNA-queuosine biosynthesis.</text>
</comment>
<evidence type="ECO:0000256" key="7">
    <source>
        <dbReference type="ARBA" id="ARBA00023004"/>
    </source>
</evidence>
<dbReference type="GO" id="GO:0052693">
    <property type="term" value="F:epoxyqueuosine reductase activity"/>
    <property type="evidence" value="ECO:0007669"/>
    <property type="project" value="UniProtKB-UniRule"/>
</dbReference>
<feature type="binding site" evidence="9">
    <location>
        <position position="244"/>
    </location>
    <ligand>
        <name>[4Fe-4S] cluster</name>
        <dbReference type="ChEBI" id="CHEBI:49883"/>
        <label>1</label>
    </ligand>
</feature>
<evidence type="ECO:0000259" key="10">
    <source>
        <dbReference type="PROSITE" id="PS51379"/>
    </source>
</evidence>
<feature type="binding site" evidence="9">
    <location>
        <position position="155"/>
    </location>
    <ligand>
        <name>cob(II)alamin</name>
        <dbReference type="ChEBI" id="CHEBI:16304"/>
    </ligand>
</feature>
<feature type="binding site" evidence="9">
    <location>
        <position position="195"/>
    </location>
    <ligand>
        <name>[4Fe-4S] cluster</name>
        <dbReference type="ChEBI" id="CHEBI:49883"/>
        <label>2</label>
    </ligand>
</feature>
<feature type="binding site" evidence="9">
    <location>
        <position position="277"/>
    </location>
    <ligand>
        <name>tRNA</name>
        <dbReference type="ChEBI" id="CHEBI:17843"/>
    </ligand>
</feature>
<protein>
    <recommendedName>
        <fullName evidence="9">Epoxyqueuosine reductase</fullName>
        <ecNumber evidence="9">1.17.99.6</ecNumber>
    </recommendedName>
    <alternativeName>
        <fullName evidence="9">Queuosine biosynthesis protein QueG</fullName>
    </alternativeName>
</protein>
<name>A0AA45KEJ0_9LACT</name>
<feature type="binding site" evidence="9">
    <location>
        <position position="292"/>
    </location>
    <ligand>
        <name>tRNA</name>
        <dbReference type="ChEBI" id="CHEBI:17843"/>
    </ligand>
</feature>
<feature type="binding site" evidence="9">
    <location>
        <position position="55"/>
    </location>
    <ligand>
        <name>cob(II)alamin</name>
        <dbReference type="ChEBI" id="CHEBI:16304"/>
    </ligand>
</feature>
<keyword evidence="1 9" id="KW-0004">4Fe-4S</keyword>